<evidence type="ECO:0000313" key="3">
    <source>
        <dbReference type="Proteomes" id="UP000092024"/>
    </source>
</evidence>
<keyword evidence="3" id="KW-1185">Reference proteome</keyword>
<gene>
    <name evidence="2" type="ORF">A7K91_25700</name>
</gene>
<keyword evidence="1" id="KW-0472">Membrane</keyword>
<feature type="transmembrane region" description="Helical" evidence="1">
    <location>
        <begin position="56"/>
        <end position="75"/>
    </location>
</feature>
<evidence type="ECO:0000256" key="1">
    <source>
        <dbReference type="SAM" id="Phobius"/>
    </source>
</evidence>
<comment type="caution">
    <text evidence="2">The sequence shown here is derived from an EMBL/GenBank/DDBJ whole genome shotgun (WGS) entry which is preliminary data.</text>
</comment>
<dbReference type="RefSeq" id="WP_068678955.1">
    <property type="nucleotide sequence ID" value="NZ_LYPA01000024.1"/>
</dbReference>
<reference evidence="2 3" key="1">
    <citation type="submission" date="2016-05" db="EMBL/GenBank/DDBJ databases">
        <title>Paenibacillus oryzae. sp. nov., isolated from the rice root.</title>
        <authorList>
            <person name="Zhang J."/>
            <person name="Zhang X."/>
        </authorList>
    </citation>
    <scope>NUCLEOTIDE SEQUENCE [LARGE SCALE GENOMIC DNA]</scope>
    <source>
        <strain evidence="2 3">1DrF-4</strain>
    </source>
</reference>
<dbReference type="AlphaFoldDB" id="A0A1A5YTD2"/>
<evidence type="ECO:0000313" key="2">
    <source>
        <dbReference type="EMBL" id="OBR68882.1"/>
    </source>
</evidence>
<dbReference type="Proteomes" id="UP000092024">
    <property type="component" value="Unassembled WGS sequence"/>
</dbReference>
<dbReference type="OrthoDB" id="2200485at2"/>
<accession>A0A1A5YTD2</accession>
<sequence length="482" mass="53908">MDKFDREEKHIHERLSKITVDPSKLAEQVKSQLHEGHAGSADMPARRRKRWTRPTIAAIVMSFVLVASATAASLGDFDWFIQRFNPDFGKIVEPVGIYSEDEGIRMEVIGAQKYENRAIVYLSLQDRTGQNRLTEQTEFRDGFTVKMHAEAKAVTSDGDEFLTSSISWKKKMLYFNTDTNTIYYEFNITSDPNSPLADPLELGSFLISFNHNTYTDAPISVSLTEIDDVQTIPVGETQIWGGSNMSSDFNSLTEALMPGNYASMPHGEKDQWVSNIGIIDGKLHVQIGSIFNEEFGPTDPALSLKGPDGHFISYDYSLFFFSDKKYNLLDKEKNNYGDAIYKLEEFVFPAINENLSHYTLTYTGSVYSGVEGKWKVAAHLSDTTANLRTWKNDISVEGHLFEYITISPLGVQVIGSYTGEDYMATDMLLEIETIDGIIPLEGGGGSQNSDKHTFNASWNTTAPLDVAKVKAILINNTRIPVN</sequence>
<protein>
    <recommendedName>
        <fullName evidence="4">DUF4179 domain-containing protein</fullName>
    </recommendedName>
</protein>
<evidence type="ECO:0008006" key="4">
    <source>
        <dbReference type="Google" id="ProtNLM"/>
    </source>
</evidence>
<proteinExistence type="predicted"/>
<keyword evidence="1" id="KW-1133">Transmembrane helix</keyword>
<name>A0A1A5YTD2_9BACL</name>
<dbReference type="EMBL" id="LYPA01000024">
    <property type="protein sequence ID" value="OBR68882.1"/>
    <property type="molecule type" value="Genomic_DNA"/>
</dbReference>
<keyword evidence="1" id="KW-0812">Transmembrane</keyword>
<organism evidence="2 3">
    <name type="scientific">Paenibacillus oryzae</name>
    <dbReference type="NCBI Taxonomy" id="1844972"/>
    <lineage>
        <taxon>Bacteria</taxon>
        <taxon>Bacillati</taxon>
        <taxon>Bacillota</taxon>
        <taxon>Bacilli</taxon>
        <taxon>Bacillales</taxon>
        <taxon>Paenibacillaceae</taxon>
        <taxon>Paenibacillus</taxon>
    </lineage>
</organism>